<keyword evidence="2" id="KW-0560">Oxidoreductase</keyword>
<evidence type="ECO:0000313" key="6">
    <source>
        <dbReference type="Proteomes" id="UP000636479"/>
    </source>
</evidence>
<dbReference type="Gene3D" id="3.30.465.10">
    <property type="match status" value="2"/>
</dbReference>
<keyword evidence="3" id="KW-0732">Signal</keyword>
<dbReference type="OrthoDB" id="9983560at2759"/>
<dbReference type="SUPFAM" id="SSF56176">
    <property type="entry name" value="FAD-binding/transporter-associated domain-like"/>
    <property type="match status" value="1"/>
</dbReference>
<feature type="domain" description="FAD-binding PCMH-type" evidence="4">
    <location>
        <begin position="127"/>
        <end position="310"/>
    </location>
</feature>
<evidence type="ECO:0000313" key="5">
    <source>
        <dbReference type="EMBL" id="KAF7316391.1"/>
    </source>
</evidence>
<dbReference type="RefSeq" id="XP_037226414.1">
    <property type="nucleotide sequence ID" value="XM_037358504.1"/>
</dbReference>
<dbReference type="InterPro" id="IPR016166">
    <property type="entry name" value="FAD-bd_PCMH"/>
</dbReference>
<feature type="chain" id="PRO_5034334346" evidence="3">
    <location>
        <begin position="19"/>
        <end position="577"/>
    </location>
</feature>
<dbReference type="InterPro" id="IPR006094">
    <property type="entry name" value="Oxid_FAD_bind_N"/>
</dbReference>
<dbReference type="Pfam" id="PF01565">
    <property type="entry name" value="FAD_binding_4"/>
    <property type="match status" value="1"/>
</dbReference>
<name>A0A8H6TGR2_9AGAR</name>
<comment type="similarity">
    <text evidence="1">Belongs to the oxygen-dependent FAD-linked oxidoreductase family.</text>
</comment>
<evidence type="ECO:0000259" key="4">
    <source>
        <dbReference type="PROSITE" id="PS51387"/>
    </source>
</evidence>
<keyword evidence="6" id="KW-1185">Reference proteome</keyword>
<dbReference type="PANTHER" id="PTHR13878">
    <property type="entry name" value="GULONOLACTONE OXIDASE"/>
    <property type="match status" value="1"/>
</dbReference>
<dbReference type="InterPro" id="IPR050432">
    <property type="entry name" value="FAD-linked_Oxidoreductases_BP"/>
</dbReference>
<protein>
    <submittedName>
        <fullName evidence="5">FAD-binding domain-containing protein</fullName>
    </submittedName>
</protein>
<comment type="caution">
    <text evidence="5">The sequence shown here is derived from an EMBL/GenBank/DDBJ whole genome shotgun (WGS) entry which is preliminary data.</text>
</comment>
<dbReference type="InterPro" id="IPR016169">
    <property type="entry name" value="FAD-bd_PCMH_sub2"/>
</dbReference>
<evidence type="ECO:0000256" key="1">
    <source>
        <dbReference type="ARBA" id="ARBA00005466"/>
    </source>
</evidence>
<feature type="signal peptide" evidence="3">
    <location>
        <begin position="1"/>
        <end position="18"/>
    </location>
</feature>
<evidence type="ECO:0000256" key="3">
    <source>
        <dbReference type="SAM" id="SignalP"/>
    </source>
</evidence>
<dbReference type="Pfam" id="PF08031">
    <property type="entry name" value="BBE"/>
    <property type="match status" value="1"/>
</dbReference>
<dbReference type="PROSITE" id="PS51387">
    <property type="entry name" value="FAD_PCMH"/>
    <property type="match status" value="1"/>
</dbReference>
<dbReference type="InterPro" id="IPR036318">
    <property type="entry name" value="FAD-bd_PCMH-like_sf"/>
</dbReference>
<sequence>MLFWGLPWVLRLLPLVTANSYSGAQKTVAPSLSSWKALNSSVGGRLRTGVPLARPCFELADTAGATNQSECAAIRQGWSNSLFLVENFGAYMNTQWGSCQATSQSCLIHGINSSDPAPSDPPNICRQGSVPPYYIDVRDASDVQKALAFSKNTGIPLVVKNTGHDYLGRSSAPGALALWTHNLKAISYHAAFVPSGCPVSRAKPGVTMGAGVIINDAVAFAEQHNITLVLGAETSVGPSGGWVMGGGHGALANTQGLGADRVLEFKLVTPTGQLLVANECQHTDLFWALRGGGGGTFGVVLESTALAAPRLTLQVAFAAFSRNNTNATRGLYEVVAENSVSWAQQGFGGYIEPYQALYVTPTLNSTATAVTMKPLFDYVASLAPKDPGVQFFSVELPSYGAFHEAFLAGSGATVGENAAIASRLIPTANFANASSRATLVDALMETLAHVTFDLTLIATTPFNVPDDGTTSVTPAWRNSIWHAVAEGGWDGAAPRAQEKVAYSGISAAADFLRAITPGGGAYQNEADVHEPNHETSFWGPNYPRLLQIKKKYDPDNILTCWHCVGYNPADPRFACYI</sequence>
<gene>
    <name evidence="5" type="ORF">MIND_00157900</name>
</gene>
<organism evidence="5 6">
    <name type="scientific">Mycena indigotica</name>
    <dbReference type="NCBI Taxonomy" id="2126181"/>
    <lineage>
        <taxon>Eukaryota</taxon>
        <taxon>Fungi</taxon>
        <taxon>Dikarya</taxon>
        <taxon>Basidiomycota</taxon>
        <taxon>Agaricomycotina</taxon>
        <taxon>Agaricomycetes</taxon>
        <taxon>Agaricomycetidae</taxon>
        <taxon>Agaricales</taxon>
        <taxon>Marasmiineae</taxon>
        <taxon>Mycenaceae</taxon>
        <taxon>Mycena</taxon>
    </lineage>
</organism>
<proteinExistence type="inferred from homology"/>
<accession>A0A8H6TGR2</accession>
<dbReference type="EMBL" id="JACAZF010000001">
    <property type="protein sequence ID" value="KAF7316391.1"/>
    <property type="molecule type" value="Genomic_DNA"/>
</dbReference>
<dbReference type="Proteomes" id="UP000636479">
    <property type="component" value="Unassembled WGS sequence"/>
</dbReference>
<evidence type="ECO:0000256" key="2">
    <source>
        <dbReference type="ARBA" id="ARBA00023002"/>
    </source>
</evidence>
<dbReference type="AlphaFoldDB" id="A0A8H6TGR2"/>
<dbReference type="InterPro" id="IPR012951">
    <property type="entry name" value="BBE"/>
</dbReference>
<dbReference type="GO" id="GO:0016491">
    <property type="term" value="F:oxidoreductase activity"/>
    <property type="evidence" value="ECO:0007669"/>
    <property type="project" value="UniProtKB-KW"/>
</dbReference>
<reference evidence="5" key="1">
    <citation type="submission" date="2020-05" db="EMBL/GenBank/DDBJ databases">
        <title>Mycena genomes resolve the evolution of fungal bioluminescence.</title>
        <authorList>
            <person name="Tsai I.J."/>
        </authorList>
    </citation>
    <scope>NUCLEOTIDE SEQUENCE</scope>
    <source>
        <strain evidence="5">171206Taipei</strain>
    </source>
</reference>
<dbReference type="GeneID" id="59341020"/>
<dbReference type="GO" id="GO:0071949">
    <property type="term" value="F:FAD binding"/>
    <property type="evidence" value="ECO:0007669"/>
    <property type="project" value="InterPro"/>
</dbReference>
<dbReference type="PANTHER" id="PTHR13878:SF91">
    <property type="entry name" value="FAD BINDING DOMAIN PROTEIN (AFU_ORTHOLOGUE AFUA_6G12070)-RELATED"/>
    <property type="match status" value="1"/>
</dbReference>